<dbReference type="AlphaFoldDB" id="A0A3B3HGT3"/>
<evidence type="ECO:0000256" key="1">
    <source>
        <dbReference type="SAM" id="MobiDB-lite"/>
    </source>
</evidence>
<dbReference type="InterPro" id="IPR016187">
    <property type="entry name" value="CTDL_fold"/>
</dbReference>
<dbReference type="Proteomes" id="UP000001038">
    <property type="component" value="Chromosome 21"/>
</dbReference>
<organism evidence="3 4">
    <name type="scientific">Oryzias latipes</name>
    <name type="common">Japanese rice fish</name>
    <name type="synonym">Japanese killifish</name>
    <dbReference type="NCBI Taxonomy" id="8090"/>
    <lineage>
        <taxon>Eukaryota</taxon>
        <taxon>Metazoa</taxon>
        <taxon>Chordata</taxon>
        <taxon>Craniata</taxon>
        <taxon>Vertebrata</taxon>
        <taxon>Euteleostomi</taxon>
        <taxon>Actinopterygii</taxon>
        <taxon>Neopterygii</taxon>
        <taxon>Teleostei</taxon>
        <taxon>Neoteleostei</taxon>
        <taxon>Acanthomorphata</taxon>
        <taxon>Ovalentaria</taxon>
        <taxon>Atherinomorphae</taxon>
        <taxon>Beloniformes</taxon>
        <taxon>Adrianichthyidae</taxon>
        <taxon>Oryziinae</taxon>
        <taxon>Oryzias</taxon>
    </lineage>
</organism>
<dbReference type="Ensembl" id="ENSORLT00000037676.1">
    <property type="protein sequence ID" value="ENSORLP00000031131.1"/>
    <property type="gene ID" value="ENSORLG00000014422.2"/>
</dbReference>
<dbReference type="Bgee" id="ENSORLG00000014422">
    <property type="expression patterns" value="Expressed in sexually immature organism and 14 other cell types or tissues"/>
</dbReference>
<keyword evidence="4" id="KW-1185">Reference proteome</keyword>
<protein>
    <submittedName>
        <fullName evidence="3">Collagen type XVIII alpha 1 chain a</fullName>
    </submittedName>
</protein>
<dbReference type="InterPro" id="IPR016186">
    <property type="entry name" value="C-type_lectin-like/link_sf"/>
</dbReference>
<feature type="domain" description="Collagenase NC10/endostatin" evidence="2">
    <location>
        <begin position="62"/>
        <end position="231"/>
    </location>
</feature>
<dbReference type="CDD" id="cd00247">
    <property type="entry name" value="Endostatin-like"/>
    <property type="match status" value="1"/>
</dbReference>
<reference evidence="3" key="3">
    <citation type="submission" date="2025-09" db="UniProtKB">
        <authorList>
            <consortium name="Ensembl"/>
        </authorList>
    </citation>
    <scope>IDENTIFICATION</scope>
    <source>
        <strain evidence="3">Hd-rR</strain>
    </source>
</reference>
<proteinExistence type="predicted"/>
<evidence type="ECO:0000259" key="2">
    <source>
        <dbReference type="Pfam" id="PF06482"/>
    </source>
</evidence>
<evidence type="ECO:0000313" key="3">
    <source>
        <dbReference type="Ensembl" id="ENSORLP00000031131.1"/>
    </source>
</evidence>
<name>A0A3B3HGT3_ORYLA</name>
<dbReference type="Pfam" id="PF06482">
    <property type="entry name" value="Endostatin"/>
    <property type="match status" value="1"/>
</dbReference>
<feature type="region of interest" description="Disordered" evidence="1">
    <location>
        <begin position="21"/>
        <end position="44"/>
    </location>
</feature>
<sequence length="235" mass="26315">MAPLTITETFILIHTPEVHWRQGGSYPRTQQQLTEGTGDRTTDASISGHCRSHCCPTTCRQLRLIALNTPQSGNMKGIRGPDYLCFEQARAAGLRGTFRAFLSSKVQDLHTIVRHSDREKPPIVNLKVRLLFDSWQSIFGESVSKMRKNVPIYSFDGRDILRDSAWPEKMVWHGSSKKGHRQTDQYCEAWRAGDQAVTGLASSLQSSHLLQQTPTSCSRACIVLCIENAMVSPSK</sequence>
<dbReference type="InterPro" id="IPR010515">
    <property type="entry name" value="Collagenase_NC10/endostatin"/>
</dbReference>
<dbReference type="SUPFAM" id="SSF56436">
    <property type="entry name" value="C-type lectin-like"/>
    <property type="match status" value="1"/>
</dbReference>
<reference evidence="3" key="2">
    <citation type="submission" date="2025-08" db="UniProtKB">
        <authorList>
            <consortium name="Ensembl"/>
        </authorList>
    </citation>
    <scope>IDENTIFICATION</scope>
    <source>
        <strain evidence="3">Hd-rR</strain>
    </source>
</reference>
<reference evidence="3 4" key="1">
    <citation type="journal article" date="2007" name="Nature">
        <title>The medaka draft genome and insights into vertebrate genome evolution.</title>
        <authorList>
            <person name="Kasahara M."/>
            <person name="Naruse K."/>
            <person name="Sasaki S."/>
            <person name="Nakatani Y."/>
            <person name="Qu W."/>
            <person name="Ahsan B."/>
            <person name="Yamada T."/>
            <person name="Nagayasu Y."/>
            <person name="Doi K."/>
            <person name="Kasai Y."/>
            <person name="Jindo T."/>
            <person name="Kobayashi D."/>
            <person name="Shimada A."/>
            <person name="Toyoda A."/>
            <person name="Kuroki Y."/>
            <person name="Fujiyama A."/>
            <person name="Sasaki T."/>
            <person name="Shimizu A."/>
            <person name="Asakawa S."/>
            <person name="Shimizu N."/>
            <person name="Hashimoto S."/>
            <person name="Yang J."/>
            <person name="Lee Y."/>
            <person name="Matsushima K."/>
            <person name="Sugano S."/>
            <person name="Sakaizumi M."/>
            <person name="Narita T."/>
            <person name="Ohishi K."/>
            <person name="Haga S."/>
            <person name="Ohta F."/>
            <person name="Nomoto H."/>
            <person name="Nogata K."/>
            <person name="Morishita T."/>
            <person name="Endo T."/>
            <person name="Shin-I T."/>
            <person name="Takeda H."/>
            <person name="Morishita S."/>
            <person name="Kohara Y."/>
        </authorList>
    </citation>
    <scope>NUCLEOTIDE SEQUENCE [LARGE SCALE GENOMIC DNA]</scope>
    <source>
        <strain evidence="3 4">Hd-rR</strain>
    </source>
</reference>
<dbReference type="Gene3D" id="3.10.100.10">
    <property type="entry name" value="Mannose-Binding Protein A, subunit A"/>
    <property type="match status" value="1"/>
</dbReference>
<accession>A0A3B3HGT3</accession>
<dbReference type="FunFam" id="3.10.100.10:FF:000008">
    <property type="entry name" value="collagen alpha-1(XVIII) chain isoform X1"/>
    <property type="match status" value="1"/>
</dbReference>
<dbReference type="GeneTree" id="ENSGT00940000158212"/>
<evidence type="ECO:0000313" key="4">
    <source>
        <dbReference type="Proteomes" id="UP000001038"/>
    </source>
</evidence>